<dbReference type="EMBL" id="NMUH01000018">
    <property type="protein sequence ID" value="MQL68656.1"/>
    <property type="molecule type" value="Genomic_DNA"/>
</dbReference>
<evidence type="ECO:0000313" key="3">
    <source>
        <dbReference type="Proteomes" id="UP000652761"/>
    </source>
</evidence>
<sequence>MVPLMARWEVSPDPRVMDRRVEDMWARHDLYPHDQVVLTPYLGEVDVSYPAVAASRPLFDRHPALEIPSLGREGHSRQWFFTEDRDWSEEHRSTVTYWRGRGEQMLESEAVRLLEGRLAEQAMEVERLRAETRSLVSTMMKMTDIYSEMKKKYLHKIHNNKINLKLKVLQPPLLQNNLLKCKINSDLQQSLMSLSTANKPPVDRSGQTKLSFCTLSTSVDRPFLPVDRHNEWPQKRTLPPLPSLPPFIYFLYPVSIYIEIPPLVAPSAKKMASRRRPWSFEAGQGSRAIAEHWTKHREDHLTELIIPPTLRLLDAHGTFTKVVQPRYIDFVSLEDISGELFSKVKQTPFFITPNLFSTALKIPNTGIDIKSHHPTLEEYHTLITLQPYDPTDRKQLNANSFPPLHHFIHHIFTTHIVPKDGSRELVTSLHKSLLHQFLLAEPINLPLLMVSILRLCVSNAKRSMPYACQLTSLFLFIGIQIPKEEMTVLKSRSSYDLTAAHRMGYKMVDGIVTRDLKGKGAAGDDGDDEEDEDVDGAEDEDYQSEPLDALGDATADLPEPSIRELLAQL</sequence>
<dbReference type="Proteomes" id="UP000652761">
    <property type="component" value="Unassembled WGS sequence"/>
</dbReference>
<organism evidence="2 3">
    <name type="scientific">Colocasia esculenta</name>
    <name type="common">Wild taro</name>
    <name type="synonym">Arum esculentum</name>
    <dbReference type="NCBI Taxonomy" id="4460"/>
    <lineage>
        <taxon>Eukaryota</taxon>
        <taxon>Viridiplantae</taxon>
        <taxon>Streptophyta</taxon>
        <taxon>Embryophyta</taxon>
        <taxon>Tracheophyta</taxon>
        <taxon>Spermatophyta</taxon>
        <taxon>Magnoliopsida</taxon>
        <taxon>Liliopsida</taxon>
        <taxon>Araceae</taxon>
        <taxon>Aroideae</taxon>
        <taxon>Colocasieae</taxon>
        <taxon>Colocasia</taxon>
    </lineage>
</organism>
<feature type="region of interest" description="Disordered" evidence="1">
    <location>
        <begin position="517"/>
        <end position="559"/>
    </location>
</feature>
<feature type="compositionally biased region" description="Acidic residues" evidence="1">
    <location>
        <begin position="524"/>
        <end position="543"/>
    </location>
</feature>
<proteinExistence type="predicted"/>
<keyword evidence="3" id="KW-1185">Reference proteome</keyword>
<evidence type="ECO:0000313" key="2">
    <source>
        <dbReference type="EMBL" id="MQL68656.1"/>
    </source>
</evidence>
<comment type="caution">
    <text evidence="2">The sequence shown here is derived from an EMBL/GenBank/DDBJ whole genome shotgun (WGS) entry which is preliminary data.</text>
</comment>
<evidence type="ECO:0000256" key="1">
    <source>
        <dbReference type="SAM" id="MobiDB-lite"/>
    </source>
</evidence>
<protein>
    <submittedName>
        <fullName evidence="2">Uncharacterized protein</fullName>
    </submittedName>
</protein>
<accession>A0A843TEI7</accession>
<gene>
    <name evidence="2" type="ORF">Taro_000925</name>
</gene>
<reference evidence="2" key="1">
    <citation type="submission" date="2017-07" db="EMBL/GenBank/DDBJ databases">
        <title>Taro Niue Genome Assembly and Annotation.</title>
        <authorList>
            <person name="Atibalentja N."/>
            <person name="Keating K."/>
            <person name="Fields C.J."/>
        </authorList>
    </citation>
    <scope>NUCLEOTIDE SEQUENCE</scope>
    <source>
        <strain evidence="2">Niue_2</strain>
        <tissue evidence="2">Leaf</tissue>
    </source>
</reference>
<name>A0A843TEI7_COLES</name>
<dbReference type="AlphaFoldDB" id="A0A843TEI7"/>